<organism evidence="3 4">
    <name type="scientific">Loigolactobacillus jiayinensis</name>
    <dbReference type="NCBI Taxonomy" id="2486016"/>
    <lineage>
        <taxon>Bacteria</taxon>
        <taxon>Bacillati</taxon>
        <taxon>Bacillota</taxon>
        <taxon>Bacilli</taxon>
        <taxon>Lactobacillales</taxon>
        <taxon>Lactobacillaceae</taxon>
        <taxon>Loigolactobacillus</taxon>
    </lineage>
</organism>
<evidence type="ECO:0000259" key="2">
    <source>
        <dbReference type="Pfam" id="PF00326"/>
    </source>
</evidence>
<dbReference type="PANTHER" id="PTHR42776">
    <property type="entry name" value="SERINE PEPTIDASE S9 FAMILY MEMBER"/>
    <property type="match status" value="1"/>
</dbReference>
<evidence type="ECO:0000313" key="3">
    <source>
        <dbReference type="EMBL" id="MFC6169216.1"/>
    </source>
</evidence>
<proteinExistence type="predicted"/>
<accession>A0ABW1R9Q6</accession>
<keyword evidence="1 3" id="KW-0378">Hydrolase</keyword>
<feature type="domain" description="Peptidase S9 prolyl oligopeptidase catalytic" evidence="2">
    <location>
        <begin position="436"/>
        <end position="648"/>
    </location>
</feature>
<protein>
    <submittedName>
        <fullName evidence="3">Alpha/beta fold hydrolase</fullName>
    </submittedName>
</protein>
<reference evidence="4" key="1">
    <citation type="journal article" date="2019" name="Int. J. Syst. Evol. Microbiol.">
        <title>The Global Catalogue of Microorganisms (GCM) 10K type strain sequencing project: providing services to taxonomists for standard genome sequencing and annotation.</title>
        <authorList>
            <consortium name="The Broad Institute Genomics Platform"/>
            <consortium name="The Broad Institute Genome Sequencing Center for Infectious Disease"/>
            <person name="Wu L."/>
            <person name="Ma J."/>
        </authorList>
    </citation>
    <scope>NUCLEOTIDE SEQUENCE [LARGE SCALE GENOMIC DNA]</scope>
    <source>
        <strain evidence="4">CCM 8904</strain>
    </source>
</reference>
<dbReference type="InterPro" id="IPR001375">
    <property type="entry name" value="Peptidase_S9_cat"/>
</dbReference>
<gene>
    <name evidence="3" type="ORF">ACFQGP_01255</name>
</gene>
<evidence type="ECO:0000256" key="1">
    <source>
        <dbReference type="ARBA" id="ARBA00022801"/>
    </source>
</evidence>
<name>A0ABW1R9Q6_9LACO</name>
<dbReference type="SUPFAM" id="SSF82171">
    <property type="entry name" value="DPP6 N-terminal domain-like"/>
    <property type="match status" value="1"/>
</dbReference>
<comment type="caution">
    <text evidence="3">The sequence shown here is derived from an EMBL/GenBank/DDBJ whole genome shotgun (WGS) entry which is preliminary data.</text>
</comment>
<evidence type="ECO:0000313" key="4">
    <source>
        <dbReference type="Proteomes" id="UP001596289"/>
    </source>
</evidence>
<keyword evidence="4" id="KW-1185">Reference proteome</keyword>
<dbReference type="GO" id="GO:0016787">
    <property type="term" value="F:hydrolase activity"/>
    <property type="evidence" value="ECO:0007669"/>
    <property type="project" value="UniProtKB-KW"/>
</dbReference>
<sequence length="648" mass="73086">MAKRPVMMTDLFKLKALAQPISDGRRVFFLETQMNQVHNDYQTAIKSIDLDSRHLTTWVAAMPGTTDLVLSPQREHLGYLAVVNDKTQVFCMALDSGVTEQVTHAAAGVSAFFWSADGSSVYFQTTDQSETATLPQPTVVTKMQYKLNGVGVLAPTQHYLYRQLIGATATHLIWRQVADFEVTAHSADGRYATFTSKRLPDDEHDFSAGAYLLDLASGQSTLINTDLAAGSFYAQDFSADSQRLLLWGQDNHVPSVAQFHLYGYDLVREELRDLTADHDLEVGDMLVDDVQQRLSGQVVQFVTVNDFVFCANQRGAVELYHGDWQKRVQPLISGQRHITDFAVATAERGIVFTESTLTTVSRLLYYDLVTGAEKLLYDPNQTYQQRHEFSVAQQFIFSGDQDWPIEGWYLPPITTEKNYPAILYVHGGPQVDYGYTFFHEMQVHAAHGYGVILLNPRGSNSYGQTFEQAVIQHYGASDFIDLMRGVDHVLQLDQHIDPQQLYVTGGSYGGFMTNWIVTQTHRFKAAVTQRSISNWLSFFGTSDIGYYFTPWELSGEICGDLTHAKRLWQFSPLAHVQNVTTPTLVLHGEADLRCPISQGEEFYVALKNHGVATELVRFPQANHELSRSGLPNLRIARLQQIQRWFDQY</sequence>
<dbReference type="Proteomes" id="UP001596289">
    <property type="component" value="Unassembled WGS sequence"/>
</dbReference>
<dbReference type="PANTHER" id="PTHR42776:SF27">
    <property type="entry name" value="DIPEPTIDYL PEPTIDASE FAMILY MEMBER 6"/>
    <property type="match status" value="1"/>
</dbReference>
<dbReference type="RefSeq" id="WP_225418841.1">
    <property type="nucleotide sequence ID" value="NZ_JBHSSL010000009.1"/>
</dbReference>
<dbReference type="Gene3D" id="3.40.50.1820">
    <property type="entry name" value="alpha/beta hydrolase"/>
    <property type="match status" value="1"/>
</dbReference>
<dbReference type="SUPFAM" id="SSF53474">
    <property type="entry name" value="alpha/beta-Hydrolases"/>
    <property type="match status" value="1"/>
</dbReference>
<dbReference type="Gene3D" id="2.120.10.30">
    <property type="entry name" value="TolB, C-terminal domain"/>
    <property type="match status" value="1"/>
</dbReference>
<dbReference type="InterPro" id="IPR011042">
    <property type="entry name" value="6-blade_b-propeller_TolB-like"/>
</dbReference>
<dbReference type="EMBL" id="JBHSSL010000009">
    <property type="protein sequence ID" value="MFC6169216.1"/>
    <property type="molecule type" value="Genomic_DNA"/>
</dbReference>
<dbReference type="Pfam" id="PF00326">
    <property type="entry name" value="Peptidase_S9"/>
    <property type="match status" value="1"/>
</dbReference>
<dbReference type="InterPro" id="IPR029058">
    <property type="entry name" value="AB_hydrolase_fold"/>
</dbReference>